<dbReference type="Proteomes" id="UP000234323">
    <property type="component" value="Unassembled WGS sequence"/>
</dbReference>
<evidence type="ECO:0000313" key="6">
    <source>
        <dbReference type="Proteomes" id="UP000234323"/>
    </source>
</evidence>
<name>A0A2I1HQD4_9GLOM</name>
<dbReference type="Pfam" id="PF01053">
    <property type="entry name" value="Cys_Met_Meta_PP"/>
    <property type="match status" value="1"/>
</dbReference>
<dbReference type="InterPro" id="IPR006235">
    <property type="entry name" value="OAc-hSer/O-AcSer_sulfhydrylase"/>
</dbReference>
<evidence type="ECO:0000256" key="1">
    <source>
        <dbReference type="ARBA" id="ARBA00001933"/>
    </source>
</evidence>
<dbReference type="GO" id="GO:0003961">
    <property type="term" value="F:O-acetylhomoserine aminocarboxypropyltransferase activity"/>
    <property type="evidence" value="ECO:0007669"/>
    <property type="project" value="TreeGrafter"/>
</dbReference>
<keyword evidence="3 4" id="KW-0663">Pyridoxal phosphate</keyword>
<comment type="cofactor">
    <cofactor evidence="1 4">
        <name>pyridoxal 5'-phosphate</name>
        <dbReference type="ChEBI" id="CHEBI:597326"/>
    </cofactor>
</comment>
<keyword evidence="6" id="KW-1185">Reference proteome</keyword>
<dbReference type="PANTHER" id="PTHR43797">
    <property type="entry name" value="HOMOCYSTEINE/CYSTEINE SYNTHASE"/>
    <property type="match status" value="1"/>
</dbReference>
<evidence type="ECO:0000313" key="5">
    <source>
        <dbReference type="EMBL" id="PKY61101.1"/>
    </source>
</evidence>
<keyword evidence="2" id="KW-0808">Transferase</keyword>
<dbReference type="GO" id="GO:0019346">
    <property type="term" value="P:transsulfuration"/>
    <property type="evidence" value="ECO:0007669"/>
    <property type="project" value="InterPro"/>
</dbReference>
<gene>
    <name evidence="5" type="ORF">RhiirA4_349524</name>
</gene>
<reference evidence="5 6" key="1">
    <citation type="submission" date="2015-10" db="EMBL/GenBank/DDBJ databases">
        <title>Genome analyses suggest a sexual origin of heterokaryosis in a supposedly ancient asexual fungus.</title>
        <authorList>
            <person name="Ropars J."/>
            <person name="Sedzielewska K."/>
            <person name="Noel J."/>
            <person name="Charron P."/>
            <person name="Farinelli L."/>
            <person name="Marton T."/>
            <person name="Kruger M."/>
            <person name="Pelin A."/>
            <person name="Brachmann A."/>
            <person name="Corradi N."/>
        </authorList>
    </citation>
    <scope>NUCLEOTIDE SEQUENCE [LARGE SCALE GENOMIC DNA]</scope>
    <source>
        <strain evidence="5 6">A4</strain>
    </source>
</reference>
<protein>
    <recommendedName>
        <fullName evidence="7">O-acetylhomoserine aminocarboxypropyltransferase</fullName>
    </recommendedName>
</protein>
<dbReference type="GO" id="GO:0030170">
    <property type="term" value="F:pyridoxal phosphate binding"/>
    <property type="evidence" value="ECO:0007669"/>
    <property type="project" value="InterPro"/>
</dbReference>
<sequence length="61" mass="6779">TSFRNTSITVHAGQEPDAVTRARAVPIYTATSYTFKNSEHVANVFAGKELAHIYSRIDNPR</sequence>
<dbReference type="GO" id="GO:0004124">
    <property type="term" value="F:cysteine synthase activity"/>
    <property type="evidence" value="ECO:0007669"/>
    <property type="project" value="TreeGrafter"/>
</dbReference>
<dbReference type="InterPro" id="IPR015424">
    <property type="entry name" value="PyrdxlP-dep_Trfase"/>
</dbReference>
<dbReference type="GO" id="GO:0005737">
    <property type="term" value="C:cytoplasm"/>
    <property type="evidence" value="ECO:0007669"/>
    <property type="project" value="TreeGrafter"/>
</dbReference>
<dbReference type="Gene3D" id="3.40.640.10">
    <property type="entry name" value="Type I PLP-dependent aspartate aminotransferase-like (Major domain)"/>
    <property type="match status" value="1"/>
</dbReference>
<organism evidence="5 6">
    <name type="scientific">Rhizophagus irregularis</name>
    <dbReference type="NCBI Taxonomy" id="588596"/>
    <lineage>
        <taxon>Eukaryota</taxon>
        <taxon>Fungi</taxon>
        <taxon>Fungi incertae sedis</taxon>
        <taxon>Mucoromycota</taxon>
        <taxon>Glomeromycotina</taxon>
        <taxon>Glomeromycetes</taxon>
        <taxon>Glomerales</taxon>
        <taxon>Glomeraceae</taxon>
        <taxon>Rhizophagus</taxon>
    </lineage>
</organism>
<evidence type="ECO:0000256" key="4">
    <source>
        <dbReference type="RuleBase" id="RU362118"/>
    </source>
</evidence>
<dbReference type="PANTHER" id="PTHR43797:SF2">
    <property type="entry name" value="HOMOCYSTEINE_CYSTEINE SYNTHASE"/>
    <property type="match status" value="1"/>
</dbReference>
<evidence type="ECO:0000256" key="3">
    <source>
        <dbReference type="ARBA" id="ARBA00022898"/>
    </source>
</evidence>
<proteinExistence type="inferred from homology"/>
<comment type="caution">
    <text evidence="5">The sequence shown here is derived from an EMBL/GenBank/DDBJ whole genome shotgun (WGS) entry which is preliminary data.</text>
</comment>
<dbReference type="EMBL" id="LLXI01004935">
    <property type="protein sequence ID" value="PKY61101.1"/>
    <property type="molecule type" value="Genomic_DNA"/>
</dbReference>
<evidence type="ECO:0008006" key="7">
    <source>
        <dbReference type="Google" id="ProtNLM"/>
    </source>
</evidence>
<dbReference type="GO" id="GO:0071269">
    <property type="term" value="P:L-homocysteine biosynthetic process"/>
    <property type="evidence" value="ECO:0007669"/>
    <property type="project" value="TreeGrafter"/>
</dbReference>
<accession>A0A2I1HQD4</accession>
<comment type="similarity">
    <text evidence="4">Belongs to the trans-sulfuration enzymes family.</text>
</comment>
<dbReference type="AlphaFoldDB" id="A0A2I1HQD4"/>
<dbReference type="InterPro" id="IPR000277">
    <property type="entry name" value="Cys/Met-Metab_PyrdxlP-dep_enz"/>
</dbReference>
<dbReference type="SUPFAM" id="SSF53383">
    <property type="entry name" value="PLP-dependent transferases"/>
    <property type="match status" value="1"/>
</dbReference>
<dbReference type="InterPro" id="IPR015421">
    <property type="entry name" value="PyrdxlP-dep_Trfase_major"/>
</dbReference>
<evidence type="ECO:0000256" key="2">
    <source>
        <dbReference type="ARBA" id="ARBA00022679"/>
    </source>
</evidence>
<dbReference type="GO" id="GO:0006535">
    <property type="term" value="P:cysteine biosynthetic process from serine"/>
    <property type="evidence" value="ECO:0007669"/>
    <property type="project" value="TreeGrafter"/>
</dbReference>
<feature type="non-terminal residue" evidence="5">
    <location>
        <position position="61"/>
    </location>
</feature>
<feature type="non-terminal residue" evidence="5">
    <location>
        <position position="1"/>
    </location>
</feature>